<proteinExistence type="predicted"/>
<feature type="region of interest" description="Disordered" evidence="1">
    <location>
        <begin position="83"/>
        <end position="112"/>
    </location>
</feature>
<feature type="signal peptide" evidence="3">
    <location>
        <begin position="1"/>
        <end position="21"/>
    </location>
</feature>
<evidence type="ECO:0000313" key="4">
    <source>
        <dbReference type="Proteomes" id="UP000036681"/>
    </source>
</evidence>
<keyword evidence="3" id="KW-0732">Signal</keyword>
<dbReference type="Proteomes" id="UP000036681">
    <property type="component" value="Unplaced"/>
</dbReference>
<dbReference type="WBParaSite" id="ALUE_0000682201-mRNA-1">
    <property type="protein sequence ID" value="ALUE_0000682201-mRNA-1"/>
    <property type="gene ID" value="ALUE_0000682201"/>
</dbReference>
<evidence type="ECO:0000313" key="5">
    <source>
        <dbReference type="WBParaSite" id="ALUE_0000682201-mRNA-1"/>
    </source>
</evidence>
<evidence type="ECO:0000256" key="3">
    <source>
        <dbReference type="SAM" id="SignalP"/>
    </source>
</evidence>
<reference evidence="5" key="1">
    <citation type="submission" date="2017-02" db="UniProtKB">
        <authorList>
            <consortium name="WormBaseParasite"/>
        </authorList>
    </citation>
    <scope>IDENTIFICATION</scope>
</reference>
<sequence>MERRFPSAAFMLLSSVVVTLPSTERFTISAENSSTIVQKSLGDLLAVNKTTDGITLTNESNAENSSAEAVTHSNINNISYLTAKQQSGTSEKPLPRAANGSHLMQPFTRNPTTAYPSRHYYYTTATTQKTSGPTTNAYGFAFATSIADIPIRATTTFGEDSSRYERSTVTKQSSKLNRATTTFGEDSSRDERSTVTKQSSKLNTLRQTFQPHEGAAIQGLATSPKLQKIFSYIYIALGRKILIAISAFSTAACAISIALFALIYKGKIMAPNVTPTSPDMHSTTNL</sequence>
<keyword evidence="2" id="KW-0812">Transmembrane</keyword>
<protein>
    <submittedName>
        <fullName evidence="5">Uncharacterized protein</fullName>
    </submittedName>
</protein>
<evidence type="ECO:0000256" key="1">
    <source>
        <dbReference type="SAM" id="MobiDB-lite"/>
    </source>
</evidence>
<feature type="compositionally biased region" description="Polar residues" evidence="1">
    <location>
        <begin position="169"/>
        <end position="185"/>
    </location>
</feature>
<feature type="region of interest" description="Disordered" evidence="1">
    <location>
        <begin position="160"/>
        <end position="199"/>
    </location>
</feature>
<keyword evidence="4" id="KW-1185">Reference proteome</keyword>
<keyword evidence="2" id="KW-1133">Transmembrane helix</keyword>
<name>A0A0M3HV93_ASCLU</name>
<feature type="chain" id="PRO_5005656742" evidence="3">
    <location>
        <begin position="22"/>
        <end position="286"/>
    </location>
</feature>
<dbReference type="AlphaFoldDB" id="A0A0M3HV93"/>
<organism evidence="4 5">
    <name type="scientific">Ascaris lumbricoides</name>
    <name type="common">Giant roundworm</name>
    <dbReference type="NCBI Taxonomy" id="6252"/>
    <lineage>
        <taxon>Eukaryota</taxon>
        <taxon>Metazoa</taxon>
        <taxon>Ecdysozoa</taxon>
        <taxon>Nematoda</taxon>
        <taxon>Chromadorea</taxon>
        <taxon>Rhabditida</taxon>
        <taxon>Spirurina</taxon>
        <taxon>Ascaridomorpha</taxon>
        <taxon>Ascaridoidea</taxon>
        <taxon>Ascarididae</taxon>
        <taxon>Ascaris</taxon>
    </lineage>
</organism>
<evidence type="ECO:0000256" key="2">
    <source>
        <dbReference type="SAM" id="Phobius"/>
    </source>
</evidence>
<feature type="transmembrane region" description="Helical" evidence="2">
    <location>
        <begin position="241"/>
        <end position="264"/>
    </location>
</feature>
<keyword evidence="2" id="KW-0472">Membrane</keyword>
<accession>A0A0M3HV93</accession>